<dbReference type="EMBL" id="ML145226">
    <property type="protein sequence ID" value="TBU53084.1"/>
    <property type="molecule type" value="Genomic_DNA"/>
</dbReference>
<evidence type="ECO:0000313" key="2">
    <source>
        <dbReference type="Proteomes" id="UP000292082"/>
    </source>
</evidence>
<gene>
    <name evidence="1" type="ORF">BD310DRAFT_181912</name>
</gene>
<dbReference type="Proteomes" id="UP000292082">
    <property type="component" value="Unassembled WGS sequence"/>
</dbReference>
<dbReference type="AlphaFoldDB" id="A0A4Q9PDX5"/>
<accession>A0A4Q9PDX5</accession>
<keyword evidence="2" id="KW-1185">Reference proteome</keyword>
<name>A0A4Q9PDX5_9APHY</name>
<proteinExistence type="predicted"/>
<evidence type="ECO:0000313" key="1">
    <source>
        <dbReference type="EMBL" id="TBU53084.1"/>
    </source>
</evidence>
<organism evidence="1 2">
    <name type="scientific">Dichomitus squalens</name>
    <dbReference type="NCBI Taxonomy" id="114155"/>
    <lineage>
        <taxon>Eukaryota</taxon>
        <taxon>Fungi</taxon>
        <taxon>Dikarya</taxon>
        <taxon>Basidiomycota</taxon>
        <taxon>Agaricomycotina</taxon>
        <taxon>Agaricomycetes</taxon>
        <taxon>Polyporales</taxon>
        <taxon>Polyporaceae</taxon>
        <taxon>Dichomitus</taxon>
    </lineage>
</organism>
<sequence length="99" mass="10158">MGARPLLSPPQRRPPLIEIGRAGLASAPVPANAGAVLSSSFALSLLATIPRSLFHLASYSPHVVAVRDPGSTVLPSLLLGSLRPSLLLGCSPPALSIYL</sequence>
<reference evidence="1 2" key="1">
    <citation type="submission" date="2019-01" db="EMBL/GenBank/DDBJ databases">
        <title>Draft genome sequences of three monokaryotic isolates of the white-rot basidiomycete fungus Dichomitus squalens.</title>
        <authorList>
            <consortium name="DOE Joint Genome Institute"/>
            <person name="Lopez S.C."/>
            <person name="Andreopoulos B."/>
            <person name="Pangilinan J."/>
            <person name="Lipzen A."/>
            <person name="Riley R."/>
            <person name="Ahrendt S."/>
            <person name="Ng V."/>
            <person name="Barry K."/>
            <person name="Daum C."/>
            <person name="Grigoriev I.V."/>
            <person name="Hilden K.S."/>
            <person name="Makela M.R."/>
            <person name="de Vries R.P."/>
        </authorList>
    </citation>
    <scope>NUCLEOTIDE SEQUENCE [LARGE SCALE GENOMIC DNA]</scope>
    <source>
        <strain evidence="1 2">CBS 464.89</strain>
    </source>
</reference>
<protein>
    <submittedName>
        <fullName evidence="1">Uncharacterized protein</fullName>
    </submittedName>
</protein>